<accession>A0A6J4VJI5</accession>
<feature type="region of interest" description="Disordered" evidence="1">
    <location>
        <begin position="1"/>
        <end position="46"/>
    </location>
</feature>
<name>A0A6J4VJI5_9BACT</name>
<sequence>CIPPAGDDPPAAAVGKVRERSRGPARATPALPASPSSTPPGRSRHG</sequence>
<protein>
    <submittedName>
        <fullName evidence="2">Uncharacterized protein</fullName>
    </submittedName>
</protein>
<feature type="compositionally biased region" description="Low complexity" evidence="1">
    <location>
        <begin position="24"/>
        <end position="40"/>
    </location>
</feature>
<organism evidence="2">
    <name type="scientific">uncultured Thermomicrobiales bacterium</name>
    <dbReference type="NCBI Taxonomy" id="1645740"/>
    <lineage>
        <taxon>Bacteria</taxon>
        <taxon>Pseudomonadati</taxon>
        <taxon>Thermomicrobiota</taxon>
        <taxon>Thermomicrobia</taxon>
        <taxon>Thermomicrobiales</taxon>
        <taxon>environmental samples</taxon>
    </lineage>
</organism>
<dbReference type="AlphaFoldDB" id="A0A6J4VJI5"/>
<gene>
    <name evidence="2" type="ORF">AVDCRST_MAG19-3736</name>
</gene>
<evidence type="ECO:0000256" key="1">
    <source>
        <dbReference type="SAM" id="MobiDB-lite"/>
    </source>
</evidence>
<feature type="non-terminal residue" evidence="2">
    <location>
        <position position="46"/>
    </location>
</feature>
<feature type="non-terminal residue" evidence="2">
    <location>
        <position position="1"/>
    </location>
</feature>
<reference evidence="2" key="1">
    <citation type="submission" date="2020-02" db="EMBL/GenBank/DDBJ databases">
        <authorList>
            <person name="Meier V. D."/>
        </authorList>
    </citation>
    <scope>NUCLEOTIDE SEQUENCE</scope>
    <source>
        <strain evidence="2">AVDCRST_MAG19</strain>
    </source>
</reference>
<proteinExistence type="predicted"/>
<dbReference type="EMBL" id="CADCWL010000209">
    <property type="protein sequence ID" value="CAA9579778.1"/>
    <property type="molecule type" value="Genomic_DNA"/>
</dbReference>
<evidence type="ECO:0000313" key="2">
    <source>
        <dbReference type="EMBL" id="CAA9579778.1"/>
    </source>
</evidence>